<comment type="caution">
    <text evidence="2">The sequence shown here is derived from an EMBL/GenBank/DDBJ whole genome shotgun (WGS) entry which is preliminary data.</text>
</comment>
<dbReference type="AlphaFoldDB" id="A0A6B2M201"/>
<name>A0A6B2M201_9BACT</name>
<gene>
    <name evidence="2" type="ORF">G0Q06_08090</name>
</gene>
<feature type="signal peptide" evidence="1">
    <location>
        <begin position="1"/>
        <end position="21"/>
    </location>
</feature>
<dbReference type="InterPro" id="IPR018550">
    <property type="entry name" value="Lipid-A_deacylase-rel"/>
</dbReference>
<dbReference type="Pfam" id="PF09411">
    <property type="entry name" value="PagL"/>
    <property type="match status" value="1"/>
</dbReference>
<reference evidence="2 3" key="1">
    <citation type="submission" date="2020-02" db="EMBL/GenBank/DDBJ databases">
        <title>Albibacoteraceae fam. nov., the first described family within the subdivision 4 Verrucomicrobia.</title>
        <authorList>
            <person name="Xi F."/>
        </authorList>
    </citation>
    <scope>NUCLEOTIDE SEQUENCE [LARGE SCALE GENOMIC DNA]</scope>
    <source>
        <strain evidence="2 3">CK1056</strain>
    </source>
</reference>
<dbReference type="Gene3D" id="2.40.160.20">
    <property type="match status" value="1"/>
</dbReference>
<evidence type="ECO:0000256" key="1">
    <source>
        <dbReference type="SAM" id="SignalP"/>
    </source>
</evidence>
<keyword evidence="1" id="KW-0732">Signal</keyword>
<evidence type="ECO:0000313" key="2">
    <source>
        <dbReference type="EMBL" id="NDV62406.1"/>
    </source>
</evidence>
<keyword evidence="2" id="KW-0378">Hydrolase</keyword>
<dbReference type="RefSeq" id="WP_163964254.1">
    <property type="nucleotide sequence ID" value="NZ_JAAGNX010000002.1"/>
</dbReference>
<organism evidence="2 3">
    <name type="scientific">Oceanipulchritudo coccoides</name>
    <dbReference type="NCBI Taxonomy" id="2706888"/>
    <lineage>
        <taxon>Bacteria</taxon>
        <taxon>Pseudomonadati</taxon>
        <taxon>Verrucomicrobiota</taxon>
        <taxon>Opitutia</taxon>
        <taxon>Puniceicoccales</taxon>
        <taxon>Oceanipulchritudinaceae</taxon>
        <taxon>Oceanipulchritudo</taxon>
    </lineage>
</organism>
<dbReference type="EMBL" id="JAAGNX010000002">
    <property type="protein sequence ID" value="NDV62406.1"/>
    <property type="molecule type" value="Genomic_DNA"/>
</dbReference>
<sequence>MKKHRFIPLLLAILAVSSLQARMQLVVGIEDLFREIDGNPDQIWVGLEYTTEYSLFDLFNPYFKGMAGLKTGDDYILATGLAFEWQPLDEMPDWMISLHSGPSYTNVGPPHSGARFNWTSEISIHYKYLMVGYSHTSNGGVYSPNSGLDLFLIGFTLP</sequence>
<feature type="chain" id="PRO_5025502989" evidence="1">
    <location>
        <begin position="22"/>
        <end position="158"/>
    </location>
</feature>
<dbReference type="GO" id="GO:0016787">
    <property type="term" value="F:hydrolase activity"/>
    <property type="evidence" value="ECO:0007669"/>
    <property type="project" value="UniProtKB-KW"/>
</dbReference>
<accession>A0A6B2M201</accession>
<evidence type="ECO:0000313" key="3">
    <source>
        <dbReference type="Proteomes" id="UP000478417"/>
    </source>
</evidence>
<proteinExistence type="predicted"/>
<dbReference type="Proteomes" id="UP000478417">
    <property type="component" value="Unassembled WGS sequence"/>
</dbReference>
<protein>
    <submittedName>
        <fullName evidence="2">Acyloxyacyl hydrolase</fullName>
    </submittedName>
</protein>
<keyword evidence="3" id="KW-1185">Reference proteome</keyword>